<accession>A0A170QDK3</accession>
<feature type="transmembrane region" description="Helical" evidence="1">
    <location>
        <begin position="225"/>
        <end position="245"/>
    </location>
</feature>
<keyword evidence="1" id="KW-0472">Membrane</keyword>
<feature type="transmembrane region" description="Helical" evidence="1">
    <location>
        <begin position="252"/>
        <end position="272"/>
    </location>
</feature>
<feature type="domain" description="Phosphatidic acid phosphatase type 2/haloperoxidase" evidence="2">
    <location>
        <begin position="217"/>
        <end position="291"/>
    </location>
</feature>
<evidence type="ECO:0000313" key="3">
    <source>
        <dbReference type="EMBL" id="CUV10507.1"/>
    </source>
</evidence>
<dbReference type="SUPFAM" id="SSF48317">
    <property type="entry name" value="Acid phosphatase/Vanadium-dependent haloperoxidase"/>
    <property type="match status" value="1"/>
</dbReference>
<feature type="transmembrane region" description="Helical" evidence="1">
    <location>
        <begin position="30"/>
        <end position="48"/>
    </location>
</feature>
<dbReference type="Pfam" id="PF01569">
    <property type="entry name" value="PAP2"/>
    <property type="match status" value="1"/>
</dbReference>
<dbReference type="Gene3D" id="1.20.144.10">
    <property type="entry name" value="Phosphatidic acid phosphatase type 2/haloperoxidase"/>
    <property type="match status" value="1"/>
</dbReference>
<dbReference type="CDD" id="cd01610">
    <property type="entry name" value="PAP2_like"/>
    <property type="match status" value="1"/>
</dbReference>
<evidence type="ECO:0000256" key="1">
    <source>
        <dbReference type="SAM" id="Phobius"/>
    </source>
</evidence>
<proteinExistence type="predicted"/>
<keyword evidence="1" id="KW-0812">Transmembrane</keyword>
<dbReference type="EMBL" id="FAXC01000426">
    <property type="protein sequence ID" value="CUV10507.1"/>
    <property type="molecule type" value="Genomic_DNA"/>
</dbReference>
<reference evidence="3" key="1">
    <citation type="submission" date="2015-10" db="EMBL/GenBank/DDBJ databases">
        <authorList>
            <person name="Gilbert D.G."/>
        </authorList>
    </citation>
    <scope>NUCLEOTIDE SEQUENCE</scope>
</reference>
<feature type="transmembrane region" description="Helical" evidence="1">
    <location>
        <begin position="85"/>
        <end position="106"/>
    </location>
</feature>
<dbReference type="InterPro" id="IPR036938">
    <property type="entry name" value="PAP2/HPO_sf"/>
</dbReference>
<feature type="transmembrane region" description="Helical" evidence="1">
    <location>
        <begin position="55"/>
        <end position="73"/>
    </location>
</feature>
<protein>
    <recommendedName>
        <fullName evidence="2">Phosphatidic acid phosphatase type 2/haloperoxidase domain-containing protein</fullName>
    </recommendedName>
</protein>
<feature type="transmembrane region" description="Helical" evidence="1">
    <location>
        <begin position="127"/>
        <end position="151"/>
    </location>
</feature>
<dbReference type="InterPro" id="IPR000326">
    <property type="entry name" value="PAP2/HPO"/>
</dbReference>
<gene>
    <name evidence="3" type="ORF">MGWOODY_Mmi2066</name>
</gene>
<keyword evidence="1" id="KW-1133">Transmembrane helix</keyword>
<evidence type="ECO:0000259" key="2">
    <source>
        <dbReference type="Pfam" id="PF01569"/>
    </source>
</evidence>
<dbReference type="AlphaFoldDB" id="A0A170QDK3"/>
<organism evidence="3">
    <name type="scientific">hydrothermal vent metagenome</name>
    <dbReference type="NCBI Taxonomy" id="652676"/>
    <lineage>
        <taxon>unclassified sequences</taxon>
        <taxon>metagenomes</taxon>
        <taxon>ecological metagenomes</taxon>
    </lineage>
</organism>
<name>A0A170QDK3_9ZZZZ</name>
<feature type="transmembrane region" description="Helical" evidence="1">
    <location>
        <begin position="171"/>
        <end position="190"/>
    </location>
</feature>
<sequence>MAPLFLFHLHSSLKPVSFIMRHLNPTDRVIILYLFCLSIHCLIRATFITDAWYHLLFNVIACLTVIILAQVHHQKPFSVYGRLHILYPVLFYLLLYVQATMLRNALIPFDLDQKVMAWDLAIFGKEWYLTLPVSMNLFWLEFFHGAYFMYYVSVILFASLAYKTQQPLVELYMFTLTTTAIIHEWFIILFPSSGPVLFRDWIIPHGIVFIPLMNFIYSYDQGGGSFPSLHCAAAVVVTTFGARLFPQWRIPLFLFLIAVLLSTVICAFHYPIDTLVGTITGLICVQFVPKLYLATGLNNEL</sequence>